<keyword evidence="4 10" id="KW-0863">Zinc-finger</keyword>
<feature type="binding site" evidence="9">
    <location>
        <position position="226"/>
    </location>
    <ligand>
        <name>Zn(2+)</name>
        <dbReference type="ChEBI" id="CHEBI:29105"/>
        <label>1</label>
    </ligand>
</feature>
<evidence type="ECO:0000256" key="5">
    <source>
        <dbReference type="ARBA" id="ARBA00022833"/>
    </source>
</evidence>
<dbReference type="InterPro" id="IPR028651">
    <property type="entry name" value="ING_fam"/>
</dbReference>
<feature type="domain" description="PHD-type" evidence="13">
    <location>
        <begin position="196"/>
        <end position="245"/>
    </location>
</feature>
<dbReference type="FunFam" id="3.30.40.10:FF:000016">
    <property type="entry name" value="Inhibitor of growth protein"/>
    <property type="match status" value="1"/>
</dbReference>
<dbReference type="GO" id="GO:0008270">
    <property type="term" value="F:zinc ion binding"/>
    <property type="evidence" value="ECO:0007669"/>
    <property type="project" value="UniProtKB-KW"/>
</dbReference>
<feature type="site" description="Histone H3K4me3 binding" evidence="8">
    <location>
        <position position="221"/>
    </location>
</feature>
<feature type="site" description="Histone H3K4me3 binding" evidence="8">
    <location>
        <position position="198"/>
    </location>
</feature>
<gene>
    <name evidence="14" type="ORF">CUNI_LOCUS1870</name>
</gene>
<name>A0A8S3YLK6_9EUPU</name>
<dbReference type="CDD" id="cd16859">
    <property type="entry name" value="ING_ING4_5"/>
    <property type="match status" value="1"/>
</dbReference>
<dbReference type="PROSITE" id="PS01359">
    <property type="entry name" value="ZF_PHD_1"/>
    <property type="match status" value="1"/>
</dbReference>
<comment type="subunit">
    <text evidence="11">Component of an histone acetyltransferase complex. Interacts with H3K4me3 and to a lesser extent with H3K4me2.</text>
</comment>
<dbReference type="Gene3D" id="6.10.140.1740">
    <property type="match status" value="1"/>
</dbReference>
<dbReference type="GO" id="GO:0006325">
    <property type="term" value="P:chromatin organization"/>
    <property type="evidence" value="ECO:0007669"/>
    <property type="project" value="UniProtKB-KW"/>
</dbReference>
<evidence type="ECO:0000256" key="9">
    <source>
        <dbReference type="PIRSR" id="PIRSR628651-51"/>
    </source>
</evidence>
<dbReference type="AlphaFoldDB" id="A0A8S3YLK6"/>
<evidence type="ECO:0000256" key="7">
    <source>
        <dbReference type="ARBA" id="ARBA00023242"/>
    </source>
</evidence>
<evidence type="ECO:0000256" key="10">
    <source>
        <dbReference type="PROSITE-ProRule" id="PRU00146"/>
    </source>
</evidence>
<dbReference type="GO" id="GO:0006355">
    <property type="term" value="P:regulation of DNA-templated transcription"/>
    <property type="evidence" value="ECO:0007669"/>
    <property type="project" value="TreeGrafter"/>
</dbReference>
<evidence type="ECO:0000256" key="1">
    <source>
        <dbReference type="ARBA" id="ARBA00004123"/>
    </source>
</evidence>
<keyword evidence="7 11" id="KW-0539">Nucleus</keyword>
<evidence type="ECO:0000259" key="13">
    <source>
        <dbReference type="PROSITE" id="PS50016"/>
    </source>
</evidence>
<evidence type="ECO:0000256" key="6">
    <source>
        <dbReference type="ARBA" id="ARBA00022853"/>
    </source>
</evidence>
<evidence type="ECO:0000256" key="2">
    <source>
        <dbReference type="ARBA" id="ARBA00010210"/>
    </source>
</evidence>
<dbReference type="InterPro" id="IPR019787">
    <property type="entry name" value="Znf_PHD-finger"/>
</dbReference>
<feature type="binding site" evidence="9">
    <location>
        <position position="199"/>
    </location>
    <ligand>
        <name>Zn(2+)</name>
        <dbReference type="ChEBI" id="CHEBI:29105"/>
        <label>1</label>
    </ligand>
</feature>
<dbReference type="InterPro" id="IPR001965">
    <property type="entry name" value="Znf_PHD"/>
</dbReference>
<reference evidence="14" key="1">
    <citation type="submission" date="2021-04" db="EMBL/GenBank/DDBJ databases">
        <authorList>
            <consortium name="Molecular Ecology Group"/>
        </authorList>
    </citation>
    <scope>NUCLEOTIDE SEQUENCE</scope>
</reference>
<dbReference type="SMART" id="SM00249">
    <property type="entry name" value="PHD"/>
    <property type="match status" value="1"/>
</dbReference>
<evidence type="ECO:0000256" key="11">
    <source>
        <dbReference type="RuleBase" id="RU361213"/>
    </source>
</evidence>
<dbReference type="InterPro" id="IPR019786">
    <property type="entry name" value="Zinc_finger_PHD-type_CS"/>
</dbReference>
<dbReference type="PANTHER" id="PTHR10333:SF42">
    <property type="entry name" value="INHIBITOR OF GROWTH PROTEIN 5"/>
    <property type="match status" value="1"/>
</dbReference>
<comment type="caution">
    <text evidence="14">The sequence shown here is derived from an EMBL/GenBank/DDBJ whole genome shotgun (WGS) entry which is preliminary data.</text>
</comment>
<dbReference type="InterPro" id="IPR011011">
    <property type="entry name" value="Znf_FYVE_PHD"/>
</dbReference>
<dbReference type="PROSITE" id="PS50016">
    <property type="entry name" value="ZF_PHD_2"/>
    <property type="match status" value="1"/>
</dbReference>
<comment type="domain">
    <text evidence="11">The PHD-type zinc finger mediates the binding to H3K4me3.</text>
</comment>
<feature type="binding site" evidence="9">
    <location>
        <position position="217"/>
    </location>
    <ligand>
        <name>Zn(2+)</name>
        <dbReference type="ChEBI" id="CHEBI:29105"/>
        <label>2</label>
    </ligand>
</feature>
<evidence type="ECO:0000256" key="8">
    <source>
        <dbReference type="PIRSR" id="PIRSR628651-50"/>
    </source>
</evidence>
<feature type="compositionally biased region" description="Polar residues" evidence="12">
    <location>
        <begin position="120"/>
        <end position="133"/>
    </location>
</feature>
<dbReference type="Pfam" id="PF12998">
    <property type="entry name" value="ING"/>
    <property type="match status" value="1"/>
</dbReference>
<keyword evidence="15" id="KW-1185">Reference proteome</keyword>
<keyword evidence="6 11" id="KW-0156">Chromatin regulator</keyword>
<feature type="binding site" evidence="9">
    <location>
        <position position="201"/>
    </location>
    <ligand>
        <name>Zn(2+)</name>
        <dbReference type="ChEBI" id="CHEBI:29105"/>
        <label>1</label>
    </ligand>
</feature>
<evidence type="ECO:0000313" key="14">
    <source>
        <dbReference type="EMBL" id="CAG5116312.1"/>
    </source>
</evidence>
<feature type="site" description="Histone H3K4me3 binding" evidence="8">
    <location>
        <position position="213"/>
    </location>
</feature>
<dbReference type="CDD" id="cd15586">
    <property type="entry name" value="PHD_ING4_5"/>
    <property type="match status" value="1"/>
</dbReference>
<comment type="similarity">
    <text evidence="2 11">Belongs to the ING family.</text>
</comment>
<feature type="binding site" evidence="9">
    <location>
        <position position="242"/>
    </location>
    <ligand>
        <name>Zn(2+)</name>
        <dbReference type="ChEBI" id="CHEBI:29105"/>
        <label>2</label>
    </ligand>
</feature>
<evidence type="ECO:0000256" key="12">
    <source>
        <dbReference type="SAM" id="MobiDB-lite"/>
    </source>
</evidence>
<dbReference type="InterPro" id="IPR013083">
    <property type="entry name" value="Znf_RING/FYVE/PHD"/>
</dbReference>
<dbReference type="OrthoDB" id="5411773at2759"/>
<keyword evidence="5 9" id="KW-0862">Zinc</keyword>
<feature type="region of interest" description="Disordered" evidence="12">
    <location>
        <begin position="113"/>
        <end position="162"/>
    </location>
</feature>
<evidence type="ECO:0000256" key="3">
    <source>
        <dbReference type="ARBA" id="ARBA00022723"/>
    </source>
</evidence>
<feature type="binding site" evidence="9">
    <location>
        <position position="239"/>
    </location>
    <ligand>
        <name>Zn(2+)</name>
        <dbReference type="ChEBI" id="CHEBI:29105"/>
        <label>2</label>
    </ligand>
</feature>
<feature type="binding site" evidence="9">
    <location>
        <position position="212"/>
    </location>
    <ligand>
        <name>Zn(2+)</name>
        <dbReference type="ChEBI" id="CHEBI:29105"/>
        <label>2</label>
    </ligand>
</feature>
<dbReference type="Proteomes" id="UP000678393">
    <property type="component" value="Unassembled WGS sequence"/>
</dbReference>
<accession>A0A8S3YLK6</accession>
<keyword evidence="3 9" id="KW-0479">Metal-binding</keyword>
<comment type="function">
    <text evidence="11">Component of an histone acetyltransferase complex.</text>
</comment>
<dbReference type="GO" id="GO:0005634">
    <property type="term" value="C:nucleus"/>
    <property type="evidence" value="ECO:0007669"/>
    <property type="project" value="UniProtKB-SubCell"/>
</dbReference>
<sequence length="249" mass="28963">MAKATAMYLEHYLDSLDLLPAEMQRNFHLMSDLDQRSQDLMKKIDKAATDYLSKVRHMSPDKRTNQLNHIESMFMKNREYGDDKVSLAMQTYEMVDKHIRKLDSELARFEADLKDKSSGHKNSITEAKVTTAQKKGEKEKKKRKSNKDDFEDEIPKKKKKKGLFADEETEIEALSPFPLSTHPSDVLDMPVDPNEPTYCLCNQVSYGEMIGCDNPDCPIEWFHFACVQLKTKPKGKWYCPRCQEDRKKK</sequence>
<dbReference type="InterPro" id="IPR024610">
    <property type="entry name" value="ING_N_histone-binding"/>
</dbReference>
<feature type="site" description="Histone H3K4me3 binding" evidence="8">
    <location>
        <position position="209"/>
    </location>
</feature>
<dbReference type="SUPFAM" id="SSF57903">
    <property type="entry name" value="FYVE/PHD zinc finger"/>
    <property type="match status" value="1"/>
</dbReference>
<dbReference type="EMBL" id="CAJHNH020000235">
    <property type="protein sequence ID" value="CAG5116312.1"/>
    <property type="molecule type" value="Genomic_DNA"/>
</dbReference>
<evidence type="ECO:0000256" key="4">
    <source>
        <dbReference type="ARBA" id="ARBA00022771"/>
    </source>
</evidence>
<dbReference type="SMART" id="SM01408">
    <property type="entry name" value="ING"/>
    <property type="match status" value="1"/>
</dbReference>
<comment type="subcellular location">
    <subcellularLocation>
        <location evidence="1 11">Nucleus</location>
    </subcellularLocation>
</comment>
<evidence type="ECO:0000313" key="15">
    <source>
        <dbReference type="Proteomes" id="UP000678393"/>
    </source>
</evidence>
<proteinExistence type="inferred from homology"/>
<feature type="binding site" evidence="9">
    <location>
        <position position="223"/>
    </location>
    <ligand>
        <name>Zn(2+)</name>
        <dbReference type="ChEBI" id="CHEBI:29105"/>
        <label>1</label>
    </ligand>
</feature>
<organism evidence="14 15">
    <name type="scientific">Candidula unifasciata</name>
    <dbReference type="NCBI Taxonomy" id="100452"/>
    <lineage>
        <taxon>Eukaryota</taxon>
        <taxon>Metazoa</taxon>
        <taxon>Spiralia</taxon>
        <taxon>Lophotrochozoa</taxon>
        <taxon>Mollusca</taxon>
        <taxon>Gastropoda</taxon>
        <taxon>Heterobranchia</taxon>
        <taxon>Euthyneura</taxon>
        <taxon>Panpulmonata</taxon>
        <taxon>Eupulmonata</taxon>
        <taxon>Stylommatophora</taxon>
        <taxon>Helicina</taxon>
        <taxon>Helicoidea</taxon>
        <taxon>Geomitridae</taxon>
        <taxon>Candidula</taxon>
    </lineage>
</organism>
<dbReference type="Gene3D" id="3.30.40.10">
    <property type="entry name" value="Zinc/RING finger domain, C3HC4 (zinc finger)"/>
    <property type="match status" value="1"/>
</dbReference>
<dbReference type="PANTHER" id="PTHR10333">
    <property type="entry name" value="INHIBITOR OF GROWTH PROTEIN"/>
    <property type="match status" value="1"/>
</dbReference>
<protein>
    <recommendedName>
        <fullName evidence="11">Inhibitor of growth protein</fullName>
    </recommendedName>
</protein>